<sequence length="101" mass="11109">MAKEFSIRERTILCGDAAHTHSSVAAQGLNTAVHDAVNLGWKLALQTRGITKPEILQTYNEERKLAPKWYEGDPTADPYVILGEISEKAGSFNIGLEFPIP</sequence>
<dbReference type="OrthoDB" id="1716816at2759"/>
<dbReference type="Gene3D" id="3.50.50.60">
    <property type="entry name" value="FAD/NAD(P)-binding domain"/>
    <property type="match status" value="1"/>
</dbReference>
<dbReference type="PANTHER" id="PTHR43004:SF5">
    <property type="entry name" value="FAD-BINDING DOMAIN-CONTAINING PROTEIN"/>
    <property type="match status" value="1"/>
</dbReference>
<accession>A0A364LE03</accession>
<keyword evidence="1" id="KW-0285">Flavoprotein</keyword>
<evidence type="ECO:0000256" key="2">
    <source>
        <dbReference type="ARBA" id="ARBA00022827"/>
    </source>
</evidence>
<name>A0A364LE03_TALAM</name>
<dbReference type="STRING" id="1196081.A0A364LE03"/>
<evidence type="ECO:0000259" key="4">
    <source>
        <dbReference type="Pfam" id="PF01494"/>
    </source>
</evidence>
<dbReference type="GeneID" id="63799276"/>
<dbReference type="Pfam" id="PF01494">
    <property type="entry name" value="FAD_binding_3"/>
    <property type="match status" value="1"/>
</dbReference>
<feature type="domain" description="FAD-binding" evidence="4">
    <location>
        <begin position="8"/>
        <end position="66"/>
    </location>
</feature>
<dbReference type="GO" id="GO:0016709">
    <property type="term" value="F:oxidoreductase activity, acting on paired donors, with incorporation or reduction of molecular oxygen, NAD(P)H as one donor, and incorporation of one atom of oxygen"/>
    <property type="evidence" value="ECO:0007669"/>
    <property type="project" value="UniProtKB-ARBA"/>
</dbReference>
<keyword evidence="2" id="KW-0274">FAD</keyword>
<comment type="caution">
    <text evidence="5">The sequence shown here is derived from an EMBL/GenBank/DDBJ whole genome shotgun (WGS) entry which is preliminary data.</text>
</comment>
<dbReference type="RefSeq" id="XP_040738564.1">
    <property type="nucleotide sequence ID" value="XM_040872651.1"/>
</dbReference>
<evidence type="ECO:0000313" key="5">
    <source>
        <dbReference type="EMBL" id="RAO74050.1"/>
    </source>
</evidence>
<keyword evidence="6" id="KW-1185">Reference proteome</keyword>
<dbReference type="Proteomes" id="UP000249363">
    <property type="component" value="Unassembled WGS sequence"/>
</dbReference>
<dbReference type="InterPro" id="IPR036188">
    <property type="entry name" value="FAD/NAD-bd_sf"/>
</dbReference>
<dbReference type="SUPFAM" id="SSF51905">
    <property type="entry name" value="FAD/NAD(P)-binding domain"/>
    <property type="match status" value="1"/>
</dbReference>
<dbReference type="InterPro" id="IPR002938">
    <property type="entry name" value="FAD-bd"/>
</dbReference>
<dbReference type="PRINTS" id="PR00420">
    <property type="entry name" value="RNGMNOXGNASE"/>
</dbReference>
<evidence type="ECO:0000256" key="1">
    <source>
        <dbReference type="ARBA" id="ARBA00022630"/>
    </source>
</evidence>
<gene>
    <name evidence="5" type="ORF">BHQ10_010062</name>
</gene>
<reference evidence="5 6" key="1">
    <citation type="journal article" date="2017" name="Biotechnol. Biofuels">
        <title>Differential beta-glucosidase expression as a function of carbon source availability in Talaromyces amestolkiae: a genomic and proteomic approach.</title>
        <authorList>
            <person name="de Eugenio L.I."/>
            <person name="Mendez-Liter J.A."/>
            <person name="Nieto-Dominguez M."/>
            <person name="Alonso L."/>
            <person name="Gil-Munoz J."/>
            <person name="Barriuso J."/>
            <person name="Prieto A."/>
            <person name="Martinez M.J."/>
        </authorList>
    </citation>
    <scope>NUCLEOTIDE SEQUENCE [LARGE SCALE GENOMIC DNA]</scope>
    <source>
        <strain evidence="5 6">CIB</strain>
    </source>
</reference>
<keyword evidence="3" id="KW-0560">Oxidoreductase</keyword>
<dbReference type="PANTHER" id="PTHR43004">
    <property type="entry name" value="TRK SYSTEM POTASSIUM UPTAKE PROTEIN"/>
    <property type="match status" value="1"/>
</dbReference>
<proteinExistence type="predicted"/>
<dbReference type="GO" id="GO:0071949">
    <property type="term" value="F:FAD binding"/>
    <property type="evidence" value="ECO:0007669"/>
    <property type="project" value="InterPro"/>
</dbReference>
<evidence type="ECO:0000313" key="6">
    <source>
        <dbReference type="Proteomes" id="UP000249363"/>
    </source>
</evidence>
<dbReference type="AlphaFoldDB" id="A0A364LE03"/>
<evidence type="ECO:0000256" key="3">
    <source>
        <dbReference type="ARBA" id="ARBA00023002"/>
    </source>
</evidence>
<organism evidence="5 6">
    <name type="scientific">Talaromyces amestolkiae</name>
    <dbReference type="NCBI Taxonomy" id="1196081"/>
    <lineage>
        <taxon>Eukaryota</taxon>
        <taxon>Fungi</taxon>
        <taxon>Dikarya</taxon>
        <taxon>Ascomycota</taxon>
        <taxon>Pezizomycotina</taxon>
        <taxon>Eurotiomycetes</taxon>
        <taxon>Eurotiomycetidae</taxon>
        <taxon>Eurotiales</taxon>
        <taxon>Trichocomaceae</taxon>
        <taxon>Talaromyces</taxon>
        <taxon>Talaromyces sect. Talaromyces</taxon>
    </lineage>
</organism>
<protein>
    <recommendedName>
        <fullName evidence="4">FAD-binding domain-containing protein</fullName>
    </recommendedName>
</protein>
<dbReference type="EMBL" id="MIKG01000029">
    <property type="protein sequence ID" value="RAO74050.1"/>
    <property type="molecule type" value="Genomic_DNA"/>
</dbReference>
<dbReference type="InterPro" id="IPR050641">
    <property type="entry name" value="RIFMO-like"/>
</dbReference>